<evidence type="ECO:0000313" key="3">
    <source>
        <dbReference type="Proteomes" id="UP000243975"/>
    </source>
</evidence>
<comment type="caution">
    <text evidence="2">The sequence shown here is derived from an EMBL/GenBank/DDBJ whole genome shotgun (WGS) entry which is preliminary data.</text>
</comment>
<organism evidence="2 3">
    <name type="scientific">Cynara cardunculus var. scolymus</name>
    <name type="common">Globe artichoke</name>
    <name type="synonym">Cynara scolymus</name>
    <dbReference type="NCBI Taxonomy" id="59895"/>
    <lineage>
        <taxon>Eukaryota</taxon>
        <taxon>Viridiplantae</taxon>
        <taxon>Streptophyta</taxon>
        <taxon>Embryophyta</taxon>
        <taxon>Tracheophyta</taxon>
        <taxon>Spermatophyta</taxon>
        <taxon>Magnoliopsida</taxon>
        <taxon>eudicotyledons</taxon>
        <taxon>Gunneridae</taxon>
        <taxon>Pentapetalae</taxon>
        <taxon>asterids</taxon>
        <taxon>campanulids</taxon>
        <taxon>Asterales</taxon>
        <taxon>Asteraceae</taxon>
        <taxon>Carduoideae</taxon>
        <taxon>Cardueae</taxon>
        <taxon>Carduinae</taxon>
        <taxon>Cynara</taxon>
    </lineage>
</organism>
<gene>
    <name evidence="2" type="ORF">Ccrd_020638</name>
</gene>
<evidence type="ECO:0000313" key="2">
    <source>
        <dbReference type="EMBL" id="KVI01103.1"/>
    </source>
</evidence>
<keyword evidence="1" id="KW-0812">Transmembrane</keyword>
<dbReference type="AlphaFoldDB" id="A0A103Y229"/>
<feature type="non-terminal residue" evidence="2">
    <location>
        <position position="40"/>
    </location>
</feature>
<feature type="transmembrane region" description="Helical" evidence="1">
    <location>
        <begin position="6"/>
        <end position="29"/>
    </location>
</feature>
<dbReference type="EMBL" id="LEKV01003131">
    <property type="protein sequence ID" value="KVI01103.1"/>
    <property type="molecule type" value="Genomic_DNA"/>
</dbReference>
<accession>A0A103Y229</accession>
<keyword evidence="1" id="KW-1133">Transmembrane helix</keyword>
<keyword evidence="3" id="KW-1185">Reference proteome</keyword>
<name>A0A103Y229_CYNCS</name>
<proteinExistence type="predicted"/>
<reference evidence="2 3" key="1">
    <citation type="journal article" date="2016" name="Sci. Rep.">
        <title>The genome sequence of the outbreeding globe artichoke constructed de novo incorporating a phase-aware low-pass sequencing strategy of F1 progeny.</title>
        <authorList>
            <person name="Scaglione D."/>
            <person name="Reyes-Chin-Wo S."/>
            <person name="Acquadro A."/>
            <person name="Froenicke L."/>
            <person name="Portis E."/>
            <person name="Beitel C."/>
            <person name="Tirone M."/>
            <person name="Mauro R."/>
            <person name="Lo Monaco A."/>
            <person name="Mauromicale G."/>
            <person name="Faccioli P."/>
            <person name="Cattivelli L."/>
            <person name="Rieseberg L."/>
            <person name="Michelmore R."/>
            <person name="Lanteri S."/>
        </authorList>
    </citation>
    <scope>NUCLEOTIDE SEQUENCE [LARGE SCALE GENOMIC DNA]</scope>
    <source>
        <strain evidence="2">2C</strain>
    </source>
</reference>
<keyword evidence="1" id="KW-0472">Membrane</keyword>
<sequence length="40" mass="4497">MKEEFISSFSSMAITKAYGTLLLVGYILLCSLEKQSPRQL</sequence>
<dbReference type="Gramene" id="KVI01103">
    <property type="protein sequence ID" value="KVI01103"/>
    <property type="gene ID" value="Ccrd_020638"/>
</dbReference>
<protein>
    <submittedName>
        <fullName evidence="2">Uncharacterized protein</fullName>
    </submittedName>
</protein>
<dbReference type="Proteomes" id="UP000243975">
    <property type="component" value="Unassembled WGS sequence"/>
</dbReference>
<evidence type="ECO:0000256" key="1">
    <source>
        <dbReference type="SAM" id="Phobius"/>
    </source>
</evidence>